<organism evidence="1 2">
    <name type="scientific">Streptococcus pasteurianus</name>
    <dbReference type="NCBI Taxonomy" id="197614"/>
    <lineage>
        <taxon>Bacteria</taxon>
        <taxon>Bacillati</taxon>
        <taxon>Bacillota</taxon>
        <taxon>Bacilli</taxon>
        <taxon>Lactobacillales</taxon>
        <taxon>Streptococcaceae</taxon>
        <taxon>Streptococcus</taxon>
    </lineage>
</organism>
<dbReference type="RefSeq" id="WP_285362708.1">
    <property type="nucleotide sequence ID" value="NZ_JASOPU010000484.1"/>
</dbReference>
<dbReference type="AlphaFoldDB" id="A0AAW6YPI4"/>
<protein>
    <submittedName>
        <fullName evidence="1">Uncharacterized protein</fullName>
    </submittedName>
</protein>
<gene>
    <name evidence="1" type="ORF">QP487_13285</name>
</gene>
<evidence type="ECO:0000313" key="1">
    <source>
        <dbReference type="EMBL" id="MDK7294384.1"/>
    </source>
</evidence>
<feature type="non-terminal residue" evidence="1">
    <location>
        <position position="1"/>
    </location>
</feature>
<evidence type="ECO:0000313" key="2">
    <source>
        <dbReference type="Proteomes" id="UP001237917"/>
    </source>
</evidence>
<name>A0AAW6YPI4_9STRE</name>
<proteinExistence type="predicted"/>
<sequence length="70" mass="7960">KNLLFLAHEKDKEITRESGGVYTQKQPDVRNLDACMGIIPLVGRLVMYKNSKDDSEERIIILQPSESTRA</sequence>
<dbReference type="EMBL" id="JASOPU010000484">
    <property type="protein sequence ID" value="MDK7294384.1"/>
    <property type="molecule type" value="Genomic_DNA"/>
</dbReference>
<reference evidence="1" key="1">
    <citation type="submission" date="2023-05" db="EMBL/GenBank/DDBJ databases">
        <title>Cataloging the Phylogenetic Diversity of Human Bladder Bacteria.</title>
        <authorList>
            <person name="Du J."/>
        </authorList>
    </citation>
    <scope>NUCLEOTIDE SEQUENCE</scope>
    <source>
        <strain evidence="1">UMB0765</strain>
    </source>
</reference>
<comment type="caution">
    <text evidence="1">The sequence shown here is derived from an EMBL/GenBank/DDBJ whole genome shotgun (WGS) entry which is preliminary data.</text>
</comment>
<dbReference type="Proteomes" id="UP001237917">
    <property type="component" value="Unassembled WGS sequence"/>
</dbReference>
<accession>A0AAW6YPI4</accession>